<accession>A0A3N1L0D4</accession>
<dbReference type="OrthoDB" id="9805609at2"/>
<dbReference type="Pfam" id="PF00830">
    <property type="entry name" value="Ribosomal_L28"/>
    <property type="match status" value="1"/>
</dbReference>
<dbReference type="NCBIfam" id="TIGR00009">
    <property type="entry name" value="L28"/>
    <property type="match status" value="1"/>
</dbReference>
<gene>
    <name evidence="5" type="primary">rpmB</name>
    <name evidence="7" type="ORF">EDC65_3395</name>
</gene>
<keyword evidence="8" id="KW-1185">Reference proteome</keyword>
<proteinExistence type="inferred from homology"/>
<evidence type="ECO:0000256" key="2">
    <source>
        <dbReference type="ARBA" id="ARBA00022980"/>
    </source>
</evidence>
<name>A0A3N1L0D4_9PROT</name>
<dbReference type="AlphaFoldDB" id="A0A3N1L0D4"/>
<evidence type="ECO:0000256" key="6">
    <source>
        <dbReference type="SAM" id="MobiDB-lite"/>
    </source>
</evidence>
<dbReference type="SUPFAM" id="SSF143800">
    <property type="entry name" value="L28p-like"/>
    <property type="match status" value="1"/>
</dbReference>
<dbReference type="InterPro" id="IPR001383">
    <property type="entry name" value="Ribosomal_bL28_bact-type"/>
</dbReference>
<protein>
    <recommendedName>
        <fullName evidence="4 5">Large ribosomal subunit protein bL28</fullName>
    </recommendedName>
</protein>
<comment type="caution">
    <text evidence="7">The sequence shown here is derived from an EMBL/GenBank/DDBJ whole genome shotgun (WGS) entry which is preliminary data.</text>
</comment>
<organism evidence="7 8">
    <name type="scientific">Stella humosa</name>
    <dbReference type="NCBI Taxonomy" id="94"/>
    <lineage>
        <taxon>Bacteria</taxon>
        <taxon>Pseudomonadati</taxon>
        <taxon>Pseudomonadota</taxon>
        <taxon>Alphaproteobacteria</taxon>
        <taxon>Rhodospirillales</taxon>
        <taxon>Stellaceae</taxon>
        <taxon>Stella</taxon>
    </lineage>
</organism>
<evidence type="ECO:0000256" key="4">
    <source>
        <dbReference type="ARBA" id="ARBA00035174"/>
    </source>
</evidence>
<dbReference type="RefSeq" id="WP_123691654.1">
    <property type="nucleotide sequence ID" value="NZ_AP019700.1"/>
</dbReference>
<evidence type="ECO:0000256" key="5">
    <source>
        <dbReference type="HAMAP-Rule" id="MF_00373"/>
    </source>
</evidence>
<dbReference type="PANTHER" id="PTHR13528:SF2">
    <property type="entry name" value="LARGE RIBOSOMAL SUBUNIT PROTEIN BL28M"/>
    <property type="match status" value="1"/>
</dbReference>
<dbReference type="PANTHER" id="PTHR13528">
    <property type="entry name" value="39S RIBOSOMAL PROTEIN L28, MITOCHONDRIAL"/>
    <property type="match status" value="1"/>
</dbReference>
<dbReference type="InterPro" id="IPR037147">
    <property type="entry name" value="Ribosomal_bL28_sf"/>
</dbReference>
<evidence type="ECO:0000313" key="7">
    <source>
        <dbReference type="EMBL" id="ROP84048.1"/>
    </source>
</evidence>
<dbReference type="GO" id="GO:0003735">
    <property type="term" value="F:structural constituent of ribosome"/>
    <property type="evidence" value="ECO:0007669"/>
    <property type="project" value="InterPro"/>
</dbReference>
<evidence type="ECO:0000313" key="8">
    <source>
        <dbReference type="Proteomes" id="UP000278222"/>
    </source>
</evidence>
<dbReference type="GO" id="GO:0022625">
    <property type="term" value="C:cytosolic large ribosomal subunit"/>
    <property type="evidence" value="ECO:0007669"/>
    <property type="project" value="TreeGrafter"/>
</dbReference>
<dbReference type="InterPro" id="IPR026569">
    <property type="entry name" value="Ribosomal_bL28"/>
</dbReference>
<dbReference type="EMBL" id="RJKX01000015">
    <property type="protein sequence ID" value="ROP84048.1"/>
    <property type="molecule type" value="Genomic_DNA"/>
</dbReference>
<keyword evidence="3 5" id="KW-0687">Ribonucleoprotein</keyword>
<dbReference type="Gene3D" id="2.30.170.40">
    <property type="entry name" value="Ribosomal protein L28/L24"/>
    <property type="match status" value="1"/>
</dbReference>
<evidence type="ECO:0000256" key="1">
    <source>
        <dbReference type="ARBA" id="ARBA00008760"/>
    </source>
</evidence>
<dbReference type="Proteomes" id="UP000278222">
    <property type="component" value="Unassembled WGS sequence"/>
</dbReference>
<reference evidence="7 8" key="1">
    <citation type="submission" date="2018-11" db="EMBL/GenBank/DDBJ databases">
        <title>Genomic Encyclopedia of Type Strains, Phase IV (KMG-IV): sequencing the most valuable type-strain genomes for metagenomic binning, comparative biology and taxonomic classification.</title>
        <authorList>
            <person name="Goeker M."/>
        </authorList>
    </citation>
    <scope>NUCLEOTIDE SEQUENCE [LARGE SCALE GENOMIC DNA]</scope>
    <source>
        <strain evidence="7 8">DSM 5900</strain>
    </source>
</reference>
<keyword evidence="2 5" id="KW-0689">Ribosomal protein</keyword>
<dbReference type="GO" id="GO:0006412">
    <property type="term" value="P:translation"/>
    <property type="evidence" value="ECO:0007669"/>
    <property type="project" value="UniProtKB-UniRule"/>
</dbReference>
<comment type="similarity">
    <text evidence="1 5">Belongs to the bacterial ribosomal protein bL28 family.</text>
</comment>
<evidence type="ECO:0000256" key="3">
    <source>
        <dbReference type="ARBA" id="ARBA00023274"/>
    </source>
</evidence>
<feature type="region of interest" description="Disordered" evidence="6">
    <location>
        <begin position="1"/>
        <end position="25"/>
    </location>
</feature>
<dbReference type="InterPro" id="IPR034704">
    <property type="entry name" value="Ribosomal_bL28/bL31-like_sf"/>
</dbReference>
<sequence length="103" mass="11293">MARRCPMTGKAVQSGHHVSHANNKTKRRFLPNMQVTSLMSDVLGTTVRMRVTTHGLRTIEHNGGIDAFLLGTSDAKLPVEAVRLKRRIEKCQEKRSAATAAAA</sequence>
<dbReference type="HAMAP" id="MF_00373">
    <property type="entry name" value="Ribosomal_bL28"/>
    <property type="match status" value="1"/>
</dbReference>